<dbReference type="PROSITE" id="PS50041">
    <property type="entry name" value="C_TYPE_LECTIN_2"/>
    <property type="match status" value="1"/>
</dbReference>
<dbReference type="AlphaFoldDB" id="A0A8W8IQA7"/>
<proteinExistence type="predicted"/>
<dbReference type="Proteomes" id="UP000005408">
    <property type="component" value="Unassembled WGS sequence"/>
</dbReference>
<feature type="coiled-coil region" evidence="1">
    <location>
        <begin position="327"/>
        <end position="354"/>
    </location>
</feature>
<evidence type="ECO:0000256" key="1">
    <source>
        <dbReference type="SAM" id="Coils"/>
    </source>
</evidence>
<dbReference type="CDD" id="cd00037">
    <property type="entry name" value="CLECT"/>
    <property type="match status" value="1"/>
</dbReference>
<evidence type="ECO:0000313" key="6">
    <source>
        <dbReference type="Proteomes" id="UP000005408"/>
    </source>
</evidence>
<keyword evidence="6" id="KW-1185">Reference proteome</keyword>
<sequence length="443" mass="50078">MQQTVYYGIILVLFCVALSECLPQWANQRLVFTVFEVNNTWNEAREVCRNNERWLLSMEDSDAWSMWKHLMDPSVGLPRRPHDVRYWMDIHARYPSNMSDLYHDNCSQVSYTEWWADPYRHTYVIEDPCVAFDAYWRPFTDLVLKNWFGVPCQNGHYFICIKLMDELPCVTSCEESIYLFPNNGFECTGLCGNLGSVCQARFLTLDSFTICHVIKSHKNTSNPSYNICFFPTLYGGLTFCGTQGYPFNLSYTSNNQATVTDLCAETTTQEETTEPVKMTSEQTTTEQTTEATTIETTANSKLELTTEEIPDLGTTSQILCECPCSSVTNVSDSVLTIEEKVEKLKKELTVNKQNTSAHRRSKISVADHRVSATSIGSLGVVILSVIMGSICLMDLTNVRCDVIANKCCKGKSKKIGDKESKSQSKDDALNLELKPLEDALSKN</sequence>
<evidence type="ECO:0000256" key="3">
    <source>
        <dbReference type="SAM" id="SignalP"/>
    </source>
</evidence>
<feature type="region of interest" description="Disordered" evidence="2">
    <location>
        <begin position="266"/>
        <end position="290"/>
    </location>
</feature>
<reference evidence="5" key="1">
    <citation type="submission" date="2022-08" db="UniProtKB">
        <authorList>
            <consortium name="EnsemblMetazoa"/>
        </authorList>
    </citation>
    <scope>IDENTIFICATION</scope>
    <source>
        <strain evidence="5">05x7-T-G4-1.051#20</strain>
    </source>
</reference>
<dbReference type="OrthoDB" id="6085332at2759"/>
<evidence type="ECO:0000256" key="2">
    <source>
        <dbReference type="SAM" id="MobiDB-lite"/>
    </source>
</evidence>
<keyword evidence="1" id="KW-0175">Coiled coil</keyword>
<organism evidence="5 6">
    <name type="scientific">Magallana gigas</name>
    <name type="common">Pacific oyster</name>
    <name type="synonym">Crassostrea gigas</name>
    <dbReference type="NCBI Taxonomy" id="29159"/>
    <lineage>
        <taxon>Eukaryota</taxon>
        <taxon>Metazoa</taxon>
        <taxon>Spiralia</taxon>
        <taxon>Lophotrochozoa</taxon>
        <taxon>Mollusca</taxon>
        <taxon>Bivalvia</taxon>
        <taxon>Autobranchia</taxon>
        <taxon>Pteriomorphia</taxon>
        <taxon>Ostreida</taxon>
        <taxon>Ostreoidea</taxon>
        <taxon>Ostreidae</taxon>
        <taxon>Magallana</taxon>
    </lineage>
</organism>
<keyword evidence="3" id="KW-0732">Signal</keyword>
<accession>A0A8W8IQA7</accession>
<feature type="chain" id="PRO_5036495748" description="C-type lectin domain-containing protein" evidence="3">
    <location>
        <begin position="20"/>
        <end position="443"/>
    </location>
</feature>
<dbReference type="OMA" id="LMDELPC"/>
<feature type="compositionally biased region" description="Low complexity" evidence="2">
    <location>
        <begin position="279"/>
        <end position="290"/>
    </location>
</feature>
<name>A0A8W8IQA7_MAGGI</name>
<dbReference type="SUPFAM" id="SSF56436">
    <property type="entry name" value="C-type lectin-like"/>
    <property type="match status" value="1"/>
</dbReference>
<dbReference type="InterPro" id="IPR016187">
    <property type="entry name" value="CTDL_fold"/>
</dbReference>
<evidence type="ECO:0000259" key="4">
    <source>
        <dbReference type="PROSITE" id="PS50041"/>
    </source>
</evidence>
<dbReference type="EnsemblMetazoa" id="G15367.1">
    <property type="protein sequence ID" value="G15367.1:cds"/>
    <property type="gene ID" value="G15367"/>
</dbReference>
<dbReference type="Gene3D" id="3.10.100.10">
    <property type="entry name" value="Mannose-Binding Protein A, subunit A"/>
    <property type="match status" value="1"/>
</dbReference>
<dbReference type="InterPro" id="IPR001304">
    <property type="entry name" value="C-type_lectin-like"/>
</dbReference>
<feature type="domain" description="C-type lectin" evidence="4">
    <location>
        <begin position="27"/>
        <end position="161"/>
    </location>
</feature>
<dbReference type="InterPro" id="IPR016186">
    <property type="entry name" value="C-type_lectin-like/link_sf"/>
</dbReference>
<feature type="signal peptide" evidence="3">
    <location>
        <begin position="1"/>
        <end position="19"/>
    </location>
</feature>
<evidence type="ECO:0000313" key="5">
    <source>
        <dbReference type="EnsemblMetazoa" id="G15367.1:cds"/>
    </source>
</evidence>
<protein>
    <recommendedName>
        <fullName evidence="4">C-type lectin domain-containing protein</fullName>
    </recommendedName>
</protein>